<reference evidence="2" key="2">
    <citation type="submission" date="2021-02" db="EMBL/GenBank/DDBJ databases">
        <authorList>
            <person name="Kimball J.A."/>
            <person name="Haas M.W."/>
            <person name="Macchietto M."/>
            <person name="Kono T."/>
            <person name="Duquette J."/>
            <person name="Shao M."/>
        </authorList>
    </citation>
    <scope>NUCLEOTIDE SEQUENCE</scope>
    <source>
        <tissue evidence="2">Fresh leaf tissue</tissue>
    </source>
</reference>
<dbReference type="AlphaFoldDB" id="A0A8J5SUF0"/>
<gene>
    <name evidence="2" type="ORF">GUJ93_ZPchr0006g44210</name>
</gene>
<feature type="compositionally biased region" description="Polar residues" evidence="1">
    <location>
        <begin position="44"/>
        <end position="69"/>
    </location>
</feature>
<feature type="region of interest" description="Disordered" evidence="1">
    <location>
        <begin position="1"/>
        <end position="74"/>
    </location>
</feature>
<feature type="region of interest" description="Disordered" evidence="1">
    <location>
        <begin position="201"/>
        <end position="241"/>
    </location>
</feature>
<reference evidence="2" key="1">
    <citation type="journal article" date="2021" name="bioRxiv">
        <title>Whole Genome Assembly and Annotation of Northern Wild Rice, Zizania palustris L., Supports a Whole Genome Duplication in the Zizania Genus.</title>
        <authorList>
            <person name="Haas M."/>
            <person name="Kono T."/>
            <person name="Macchietto M."/>
            <person name="Millas R."/>
            <person name="McGilp L."/>
            <person name="Shao M."/>
            <person name="Duquette J."/>
            <person name="Hirsch C.N."/>
            <person name="Kimball J."/>
        </authorList>
    </citation>
    <scope>NUCLEOTIDE SEQUENCE</scope>
    <source>
        <tissue evidence="2">Fresh leaf tissue</tissue>
    </source>
</reference>
<proteinExistence type="predicted"/>
<protein>
    <submittedName>
        <fullName evidence="2">Uncharacterized protein</fullName>
    </submittedName>
</protein>
<name>A0A8J5SUF0_ZIZPA</name>
<feature type="compositionally biased region" description="Low complexity" evidence="1">
    <location>
        <begin position="1"/>
        <end position="13"/>
    </location>
</feature>
<organism evidence="2 3">
    <name type="scientific">Zizania palustris</name>
    <name type="common">Northern wild rice</name>
    <dbReference type="NCBI Taxonomy" id="103762"/>
    <lineage>
        <taxon>Eukaryota</taxon>
        <taxon>Viridiplantae</taxon>
        <taxon>Streptophyta</taxon>
        <taxon>Embryophyta</taxon>
        <taxon>Tracheophyta</taxon>
        <taxon>Spermatophyta</taxon>
        <taxon>Magnoliopsida</taxon>
        <taxon>Liliopsida</taxon>
        <taxon>Poales</taxon>
        <taxon>Poaceae</taxon>
        <taxon>BOP clade</taxon>
        <taxon>Oryzoideae</taxon>
        <taxon>Oryzeae</taxon>
        <taxon>Zizaniinae</taxon>
        <taxon>Zizania</taxon>
    </lineage>
</organism>
<feature type="compositionally biased region" description="Low complexity" evidence="1">
    <location>
        <begin position="25"/>
        <end position="43"/>
    </location>
</feature>
<comment type="caution">
    <text evidence="2">The sequence shown here is derived from an EMBL/GenBank/DDBJ whole genome shotgun (WGS) entry which is preliminary data.</text>
</comment>
<evidence type="ECO:0000256" key="1">
    <source>
        <dbReference type="SAM" id="MobiDB-lite"/>
    </source>
</evidence>
<accession>A0A8J5SUF0</accession>
<dbReference type="EMBL" id="JAAALK010000283">
    <property type="protein sequence ID" value="KAG8071722.1"/>
    <property type="molecule type" value="Genomic_DNA"/>
</dbReference>
<sequence length="241" mass="26400">MEGVGAAVVAQGAPPSSWRFPLPPRASRLPLSSPRRSYAPLRRFSSSAANHPPSTSHASPPLTRYSSVHPSLLPQPKQLEPTHILCPTPTPTSEQVVDDLKKISRNDALQLLNSLLHRLDPLAEQLPTFEEVQSGPATLRLCMRLRNANLQVNSNIKKMPKKRGNFFSNCSFSGGNFFWGVEKSLPSADIIYSSCLVFASPPTAPPRRRGPRPRPATTSSYNLRSRDPSRPPISPSGQRLG</sequence>
<dbReference type="Proteomes" id="UP000729402">
    <property type="component" value="Unassembled WGS sequence"/>
</dbReference>
<dbReference type="OrthoDB" id="46868at2759"/>
<keyword evidence="3" id="KW-1185">Reference proteome</keyword>
<evidence type="ECO:0000313" key="3">
    <source>
        <dbReference type="Proteomes" id="UP000729402"/>
    </source>
</evidence>
<evidence type="ECO:0000313" key="2">
    <source>
        <dbReference type="EMBL" id="KAG8071722.1"/>
    </source>
</evidence>